<dbReference type="Gene3D" id="3.80.10.10">
    <property type="entry name" value="Ribonuclease Inhibitor"/>
    <property type="match status" value="1"/>
</dbReference>
<sequence length="102" mass="11775">MLKPFLNEALLELVLVLWLGLRVLAVCPSVCSCSRSHREVDCFRRSLRELPDGLQHNILSLNLSHNQLLHLDDRLASYTHLRVLDLSHNRLSRLPRGLIFLN</sequence>
<reference evidence="5" key="1">
    <citation type="submission" date="2025-08" db="UniProtKB">
        <authorList>
            <consortium name="Ensembl"/>
        </authorList>
    </citation>
    <scope>IDENTIFICATION</scope>
</reference>
<keyword evidence="2 3" id="KW-0732">Signal</keyword>
<keyword evidence="1" id="KW-0433">Leucine-rich repeat</keyword>
<evidence type="ECO:0000256" key="1">
    <source>
        <dbReference type="ARBA" id="ARBA00022614"/>
    </source>
</evidence>
<reference evidence="5" key="2">
    <citation type="submission" date="2025-09" db="UniProtKB">
        <authorList>
            <consortium name="Ensembl"/>
        </authorList>
    </citation>
    <scope>IDENTIFICATION</scope>
</reference>
<dbReference type="PRINTS" id="PR00019">
    <property type="entry name" value="LEURICHRPT"/>
</dbReference>
<dbReference type="Ensembl" id="ENSPMET00000018272.1">
    <property type="protein sequence ID" value="ENSPMEP00000028291.1"/>
    <property type="gene ID" value="ENSPMEG00000013264.1"/>
</dbReference>
<feature type="signal peptide" evidence="3">
    <location>
        <begin position="1"/>
        <end position="25"/>
    </location>
</feature>
<dbReference type="InterPro" id="IPR032675">
    <property type="entry name" value="LRR_dom_sf"/>
</dbReference>
<accession>A0A3B3YLQ1</accession>
<evidence type="ECO:0000256" key="2">
    <source>
        <dbReference type="ARBA" id="ARBA00022729"/>
    </source>
</evidence>
<dbReference type="SUPFAM" id="SSF52058">
    <property type="entry name" value="L domain-like"/>
    <property type="match status" value="1"/>
</dbReference>
<keyword evidence="6" id="KW-1185">Reference proteome</keyword>
<dbReference type="InterPro" id="IPR001611">
    <property type="entry name" value="Leu-rich_rpt"/>
</dbReference>
<dbReference type="Pfam" id="PF00560">
    <property type="entry name" value="LRR_1"/>
    <property type="match status" value="1"/>
</dbReference>
<dbReference type="AlphaFoldDB" id="A0A3B3YLQ1"/>
<evidence type="ECO:0000259" key="4">
    <source>
        <dbReference type="Pfam" id="PF01462"/>
    </source>
</evidence>
<dbReference type="PROSITE" id="PS51450">
    <property type="entry name" value="LRR"/>
    <property type="match status" value="1"/>
</dbReference>
<protein>
    <recommendedName>
        <fullName evidence="4">LRRNT domain-containing protein</fullName>
    </recommendedName>
</protein>
<evidence type="ECO:0000313" key="5">
    <source>
        <dbReference type="Ensembl" id="ENSPMEP00000028291.1"/>
    </source>
</evidence>
<dbReference type="PANTHER" id="PTHR47114">
    <property type="match status" value="1"/>
</dbReference>
<dbReference type="STRING" id="48701.ENSPMEP00000028291"/>
<evidence type="ECO:0000313" key="6">
    <source>
        <dbReference type="Proteomes" id="UP000261480"/>
    </source>
</evidence>
<name>A0A3B3YLQ1_9TELE</name>
<dbReference type="PROSITE" id="PS51257">
    <property type="entry name" value="PROKAR_LIPOPROTEIN"/>
    <property type="match status" value="1"/>
</dbReference>
<evidence type="ECO:0000256" key="3">
    <source>
        <dbReference type="SAM" id="SignalP"/>
    </source>
</evidence>
<dbReference type="Pfam" id="PF01462">
    <property type="entry name" value="LRRNT"/>
    <property type="match status" value="1"/>
</dbReference>
<dbReference type="GO" id="GO:0031102">
    <property type="term" value="P:neuron projection regeneration"/>
    <property type="evidence" value="ECO:0007669"/>
    <property type="project" value="TreeGrafter"/>
</dbReference>
<feature type="chain" id="PRO_5017308580" description="LRRNT domain-containing protein" evidence="3">
    <location>
        <begin position="26"/>
        <end position="102"/>
    </location>
</feature>
<dbReference type="Proteomes" id="UP000261480">
    <property type="component" value="Unplaced"/>
</dbReference>
<dbReference type="InterPro" id="IPR051071">
    <property type="entry name" value="LRR-bact_E3_ubiq_ligases"/>
</dbReference>
<proteinExistence type="predicted"/>
<dbReference type="PANTHER" id="PTHR47114:SF4">
    <property type="entry name" value="OLIGODENDROCYTE MYELIN GLYCOPROTEIN B"/>
    <property type="match status" value="1"/>
</dbReference>
<feature type="domain" description="LRRNT" evidence="4">
    <location>
        <begin position="27"/>
        <end position="54"/>
    </location>
</feature>
<dbReference type="InterPro" id="IPR000372">
    <property type="entry name" value="LRRNT"/>
</dbReference>
<organism evidence="5 6">
    <name type="scientific">Poecilia mexicana</name>
    <dbReference type="NCBI Taxonomy" id="48701"/>
    <lineage>
        <taxon>Eukaryota</taxon>
        <taxon>Metazoa</taxon>
        <taxon>Chordata</taxon>
        <taxon>Craniata</taxon>
        <taxon>Vertebrata</taxon>
        <taxon>Euteleostomi</taxon>
        <taxon>Actinopterygii</taxon>
        <taxon>Neopterygii</taxon>
        <taxon>Teleostei</taxon>
        <taxon>Neoteleostei</taxon>
        <taxon>Acanthomorphata</taxon>
        <taxon>Ovalentaria</taxon>
        <taxon>Atherinomorphae</taxon>
        <taxon>Cyprinodontiformes</taxon>
        <taxon>Poeciliidae</taxon>
        <taxon>Poeciliinae</taxon>
        <taxon>Poecilia</taxon>
    </lineage>
</organism>